<dbReference type="SUPFAM" id="SSF46689">
    <property type="entry name" value="Homeodomain-like"/>
    <property type="match status" value="2"/>
</dbReference>
<evidence type="ECO:0000259" key="3">
    <source>
        <dbReference type="PROSITE" id="PS01124"/>
    </source>
</evidence>
<protein>
    <submittedName>
        <fullName evidence="4">AraC family transcriptional regulator</fullName>
    </submittedName>
</protein>
<accession>A0ABU5DY56</accession>
<dbReference type="PANTHER" id="PTHR43436">
    <property type="entry name" value="ARAC-FAMILY TRANSCRIPTIONAL REGULATOR"/>
    <property type="match status" value="1"/>
</dbReference>
<organism evidence="4 5">
    <name type="scientific">Dongia rigui</name>
    <dbReference type="NCBI Taxonomy" id="940149"/>
    <lineage>
        <taxon>Bacteria</taxon>
        <taxon>Pseudomonadati</taxon>
        <taxon>Pseudomonadota</taxon>
        <taxon>Alphaproteobacteria</taxon>
        <taxon>Rhodospirillales</taxon>
        <taxon>Dongiaceae</taxon>
        <taxon>Dongia</taxon>
    </lineage>
</organism>
<evidence type="ECO:0000256" key="2">
    <source>
        <dbReference type="ARBA" id="ARBA00023163"/>
    </source>
</evidence>
<dbReference type="InterPro" id="IPR009057">
    <property type="entry name" value="Homeodomain-like_sf"/>
</dbReference>
<dbReference type="Gene3D" id="1.10.10.60">
    <property type="entry name" value="Homeodomain-like"/>
    <property type="match status" value="2"/>
</dbReference>
<dbReference type="PANTHER" id="PTHR43436:SF1">
    <property type="entry name" value="TRANSCRIPTIONAL REGULATORY PROTEIN"/>
    <property type="match status" value="1"/>
</dbReference>
<comment type="caution">
    <text evidence="4">The sequence shown here is derived from an EMBL/GenBank/DDBJ whole genome shotgun (WGS) entry which is preliminary data.</text>
</comment>
<feature type="domain" description="HTH araC/xylS-type" evidence="3">
    <location>
        <begin position="196"/>
        <end position="294"/>
    </location>
</feature>
<evidence type="ECO:0000313" key="5">
    <source>
        <dbReference type="Proteomes" id="UP001271769"/>
    </source>
</evidence>
<keyword evidence="2" id="KW-0804">Transcription</keyword>
<dbReference type="Pfam" id="PF12833">
    <property type="entry name" value="HTH_18"/>
    <property type="match status" value="1"/>
</dbReference>
<dbReference type="Pfam" id="PF06719">
    <property type="entry name" value="AraC_N"/>
    <property type="match status" value="1"/>
</dbReference>
<dbReference type="RefSeq" id="WP_320500068.1">
    <property type="nucleotide sequence ID" value="NZ_JAXCLX010000001.1"/>
</dbReference>
<name>A0ABU5DY56_9PROT</name>
<dbReference type="Proteomes" id="UP001271769">
    <property type="component" value="Unassembled WGS sequence"/>
</dbReference>
<dbReference type="InterPro" id="IPR018060">
    <property type="entry name" value="HTH_AraC"/>
</dbReference>
<dbReference type="EMBL" id="JAXCLX010000001">
    <property type="protein sequence ID" value="MDY0871638.1"/>
    <property type="molecule type" value="Genomic_DNA"/>
</dbReference>
<dbReference type="InterPro" id="IPR009594">
    <property type="entry name" value="Tscrpt_reg_HTH_AraC_N"/>
</dbReference>
<dbReference type="PROSITE" id="PS01124">
    <property type="entry name" value="HTH_ARAC_FAMILY_2"/>
    <property type="match status" value="1"/>
</dbReference>
<dbReference type="SMART" id="SM00342">
    <property type="entry name" value="HTH_ARAC"/>
    <property type="match status" value="1"/>
</dbReference>
<evidence type="ECO:0000313" key="4">
    <source>
        <dbReference type="EMBL" id="MDY0871638.1"/>
    </source>
</evidence>
<gene>
    <name evidence="4" type="ORF">SMD31_06880</name>
</gene>
<proteinExistence type="predicted"/>
<sequence>MDRQAEFAALIEQYTSGDGMLETALPRVALAKLSKPSEPMHGVHQPALCIIAQGRKQVILGDSIYFYDASQYLVASVDVPVVGQVVEATPEKPYLSFKLNLDPHLISELILETGLTDEIEREGAGGTLSTSLSLATVTPELLDAVMRMLRLLDKPRDIAVLGPLAEREILYRLLNGPDAARLRQIAQVDSKLQRVTRAIAWIKQHFTEPFSIELLASEARMSASALHHHFKQVTAMSPLQYQKQLRLQEARRLILIQGSDAASAGHQVGYESPSQFSREYSRLFGAPPLRDANRLKATPGALVPA</sequence>
<keyword evidence="1" id="KW-0805">Transcription regulation</keyword>
<evidence type="ECO:0000256" key="1">
    <source>
        <dbReference type="ARBA" id="ARBA00023015"/>
    </source>
</evidence>
<keyword evidence="5" id="KW-1185">Reference proteome</keyword>
<reference evidence="4 5" key="1">
    <citation type="journal article" date="2013" name="Antonie Van Leeuwenhoek">
        <title>Dongia rigui sp. nov., isolated from freshwater of a large wetland in Korea.</title>
        <authorList>
            <person name="Baik K.S."/>
            <person name="Hwang Y.M."/>
            <person name="Choi J.S."/>
            <person name="Kwon J."/>
            <person name="Seong C.N."/>
        </authorList>
    </citation>
    <scope>NUCLEOTIDE SEQUENCE [LARGE SCALE GENOMIC DNA]</scope>
    <source>
        <strain evidence="4 5">04SU4-P</strain>
    </source>
</reference>